<sequence length="586" mass="63738">MKKNNLLWSAVLTSATILATLPIQNVKAETEQQSAYQTTNQSIDSNLHNKTDDSATYSTVASNDNPQSPATLTASQNTPPITPTDNATLFSTNSSISQVEFLKRIKAGSINSWQQYQILPSITAAQAILESGWGNSQLAQKYNNLFGIKGSNNGQAIVLPTGEEVNGTNITIDSQFRVYASWDESMADHGIFLNNNSRYHNLLGIQDYRQVAQLLQQDGYATASNYAQALIRIIESNNLQAWDQEVLGNNTSVPTPVPHIEAQANNIESGTYTFKNATNIYTSASTQGKVVGQYQAGQKVVYNGKVQAEGTTWLRYTSYSGTECYVPMTTPVVNPAQTTKSNSKTKPHDTTASNNESGTYTFKNATNIYTSASAHGKVVGQYQAGQKVVYNGKVQAEGTTWLRYTSYSGTVCYVPMSDNSSNAVSSKPKTSVSLPTNNITNETGTYTFKTPTNIYSDTNVNGKVIGQYQVGQQVVYNGKITANNATWLRYISYSGSICYVPLNNTKQDSPAKISTPKATAPTAAYGTYTFTTTTNIRTSPSLKGKIVGYYSAGQQVFYNGKVVGDGYTWLYYQTKSGATCYVAVIK</sequence>
<dbReference type="EMBL" id="QOCS01000003">
    <property type="protein sequence ID" value="RHW48635.1"/>
    <property type="molecule type" value="Genomic_DNA"/>
</dbReference>
<evidence type="ECO:0000259" key="5">
    <source>
        <dbReference type="SMART" id="SM00047"/>
    </source>
</evidence>
<dbReference type="InterPro" id="IPR051056">
    <property type="entry name" value="Glycosyl_Hydrolase_73"/>
</dbReference>
<feature type="domain" description="SH3b" evidence="6">
    <location>
        <begin position="357"/>
        <end position="423"/>
    </location>
</feature>
<protein>
    <recommendedName>
        <fullName evidence="9">Cell wall hydrolase</fullName>
    </recommendedName>
</protein>
<feature type="compositionally biased region" description="Polar residues" evidence="3">
    <location>
        <begin position="54"/>
        <end position="89"/>
    </location>
</feature>
<dbReference type="PANTHER" id="PTHR33308">
    <property type="entry name" value="PEPTIDOGLYCAN HYDROLASE FLGJ"/>
    <property type="match status" value="1"/>
</dbReference>
<feature type="compositionally biased region" description="Polar residues" evidence="3">
    <location>
        <begin position="35"/>
        <end position="46"/>
    </location>
</feature>
<feature type="domain" description="SH3b" evidence="6">
    <location>
        <begin position="443"/>
        <end position="509"/>
    </location>
</feature>
<dbReference type="SMART" id="SM00287">
    <property type="entry name" value="SH3b"/>
    <property type="match status" value="4"/>
</dbReference>
<dbReference type="Gene3D" id="1.10.530.10">
    <property type="match status" value="1"/>
</dbReference>
<dbReference type="Pfam" id="PF01832">
    <property type="entry name" value="Glucosaminidase"/>
    <property type="match status" value="1"/>
</dbReference>
<dbReference type="InterPro" id="IPR003646">
    <property type="entry name" value="SH3-like_bac-type"/>
</dbReference>
<dbReference type="SMART" id="SM00047">
    <property type="entry name" value="LYZ2"/>
    <property type="match status" value="1"/>
</dbReference>
<reference evidence="7 8" key="1">
    <citation type="submission" date="2018-07" db="EMBL/GenBank/DDBJ databases">
        <title>Genome sequences of six Lactobacillus spp. isolated from bumble bee guts.</title>
        <authorList>
            <person name="Motta E.V.S."/>
            <person name="Moran N.A."/>
        </authorList>
    </citation>
    <scope>NUCLEOTIDE SEQUENCE [LARGE SCALE GENOMIC DNA]</scope>
    <source>
        <strain evidence="7 8">LV-8.1</strain>
    </source>
</reference>
<organism evidence="7 8">
    <name type="scientific">Bombilactobacillus bombi</name>
    <dbReference type="NCBI Taxonomy" id="1303590"/>
    <lineage>
        <taxon>Bacteria</taxon>
        <taxon>Bacillati</taxon>
        <taxon>Bacillota</taxon>
        <taxon>Bacilli</taxon>
        <taxon>Lactobacillales</taxon>
        <taxon>Lactobacillaceae</taxon>
        <taxon>Bombilactobacillus</taxon>
    </lineage>
</organism>
<comment type="caution">
    <text evidence="7">The sequence shown here is derived from an EMBL/GenBank/DDBJ whole genome shotgun (WGS) entry which is preliminary data.</text>
</comment>
<dbReference type="PANTHER" id="PTHR33308:SF9">
    <property type="entry name" value="PEPTIDOGLYCAN HYDROLASE FLGJ"/>
    <property type="match status" value="1"/>
</dbReference>
<feature type="region of interest" description="Disordered" evidence="3">
    <location>
        <begin position="335"/>
        <end position="358"/>
    </location>
</feature>
<evidence type="ECO:0000259" key="6">
    <source>
        <dbReference type="SMART" id="SM00287"/>
    </source>
</evidence>
<feature type="signal peptide" evidence="4">
    <location>
        <begin position="1"/>
        <end position="28"/>
    </location>
</feature>
<dbReference type="Gene3D" id="4.10.80.30">
    <property type="entry name" value="DNA polymerase, domain 6"/>
    <property type="match status" value="1"/>
</dbReference>
<feature type="chain" id="PRO_5018602596" description="Cell wall hydrolase" evidence="4">
    <location>
        <begin position="29"/>
        <end position="586"/>
    </location>
</feature>
<feature type="region of interest" description="Disordered" evidence="3">
    <location>
        <begin position="35"/>
        <end position="89"/>
    </location>
</feature>
<gene>
    <name evidence="7" type="ORF">DS832_00765</name>
</gene>
<feature type="domain" description="Mannosyl-glycoprotein endo-beta-N-acetylglucosamidase-like" evidence="5">
    <location>
        <begin position="91"/>
        <end position="243"/>
    </location>
</feature>
<evidence type="ECO:0000313" key="8">
    <source>
        <dbReference type="Proteomes" id="UP000284822"/>
    </source>
</evidence>
<feature type="domain" description="SH3b" evidence="6">
    <location>
        <begin position="269"/>
        <end position="336"/>
    </location>
</feature>
<evidence type="ECO:0000313" key="7">
    <source>
        <dbReference type="EMBL" id="RHW48635.1"/>
    </source>
</evidence>
<evidence type="ECO:0000256" key="4">
    <source>
        <dbReference type="SAM" id="SignalP"/>
    </source>
</evidence>
<dbReference type="Proteomes" id="UP000284822">
    <property type="component" value="Unassembled WGS sequence"/>
</dbReference>
<feature type="domain" description="SH3b" evidence="6">
    <location>
        <begin position="525"/>
        <end position="584"/>
    </location>
</feature>
<dbReference type="AlphaFoldDB" id="A0A3R7CM59"/>
<dbReference type="InterPro" id="IPR002901">
    <property type="entry name" value="MGlyc_endo_b_GlcNAc-like_dom"/>
</dbReference>
<keyword evidence="4" id="KW-0732">Signal</keyword>
<evidence type="ECO:0000256" key="2">
    <source>
        <dbReference type="ARBA" id="ARBA00022801"/>
    </source>
</evidence>
<proteinExistence type="inferred from homology"/>
<dbReference type="GO" id="GO:0004040">
    <property type="term" value="F:amidase activity"/>
    <property type="evidence" value="ECO:0007669"/>
    <property type="project" value="InterPro"/>
</dbReference>
<dbReference type="Gene3D" id="2.30.30.40">
    <property type="entry name" value="SH3 Domains"/>
    <property type="match status" value="4"/>
</dbReference>
<dbReference type="RefSeq" id="WP_118909956.1">
    <property type="nucleotide sequence ID" value="NZ_QOCS01000003.1"/>
</dbReference>
<dbReference type="Pfam" id="PF08460">
    <property type="entry name" value="SH3_5"/>
    <property type="match status" value="4"/>
</dbReference>
<keyword evidence="2" id="KW-0378">Hydrolase</keyword>
<evidence type="ECO:0000256" key="1">
    <source>
        <dbReference type="ARBA" id="ARBA00010266"/>
    </source>
</evidence>
<comment type="similarity">
    <text evidence="1">Belongs to the glycosyl hydrolase 73 family.</text>
</comment>
<name>A0A3R7CM59_9LACO</name>
<evidence type="ECO:0000256" key="3">
    <source>
        <dbReference type="SAM" id="MobiDB-lite"/>
    </source>
</evidence>
<evidence type="ECO:0008006" key="9">
    <source>
        <dbReference type="Google" id="ProtNLM"/>
    </source>
</evidence>
<accession>A0A3R7CM59</accession>